<comment type="cofactor">
    <cofactor evidence="3">
        <name>Zn(2+)</name>
        <dbReference type="ChEBI" id="CHEBI:29105"/>
    </cofactor>
    <text evidence="3">Binds 1 zinc ion.</text>
</comment>
<dbReference type="Proteomes" id="UP001057991">
    <property type="component" value="Chromosome"/>
</dbReference>
<feature type="binding site" evidence="3">
    <location>
        <position position="18"/>
    </location>
    <ligand>
        <name>Zn(2+)</name>
        <dbReference type="ChEBI" id="CHEBI:29105"/>
    </ligand>
</feature>
<sequence length="64" mass="7104">MSCPICAKDTDPKYRPFCSRRCADVDLGRWLNGSYAVPADAPEDADEAMEEIAKALSEKTLRPQ</sequence>
<gene>
    <name evidence="3 5" type="primary">yacG</name>
    <name evidence="4" type="ORF">AKJ29_12315</name>
    <name evidence="5" type="ORF">K3X48_09915</name>
</gene>
<dbReference type="GO" id="GO:0006355">
    <property type="term" value="P:regulation of DNA-templated transcription"/>
    <property type="evidence" value="ECO:0007669"/>
    <property type="project" value="InterPro"/>
</dbReference>
<dbReference type="GO" id="GO:0008270">
    <property type="term" value="F:zinc ion binding"/>
    <property type="evidence" value="ECO:0007669"/>
    <property type="project" value="UniProtKB-UniRule"/>
</dbReference>
<comment type="subunit">
    <text evidence="3">Interacts with GyrB.</text>
</comment>
<dbReference type="GeneID" id="75103607"/>
<dbReference type="InterPro" id="IPR013088">
    <property type="entry name" value="Znf_NHR/GATA"/>
</dbReference>
<dbReference type="STRING" id="154981.AKJ29_12315"/>
<reference evidence="5" key="2">
    <citation type="submission" date="2021-08" db="EMBL/GenBank/DDBJ databases">
        <authorList>
            <person name="Nwanade C."/>
            <person name="Wang M."/>
            <person name="Masoudi A."/>
            <person name="Yu Z."/>
            <person name="Liu J."/>
        </authorList>
    </citation>
    <scope>NUCLEOTIDE SEQUENCE</scope>
    <source>
        <strain evidence="5">S056</strain>
    </source>
</reference>
<evidence type="ECO:0000313" key="4">
    <source>
        <dbReference type="EMBL" id="KPN63435.1"/>
    </source>
</evidence>
<dbReference type="OrthoDB" id="9809663at2"/>
<feature type="binding site" evidence="3">
    <location>
        <position position="6"/>
    </location>
    <ligand>
        <name>Zn(2+)</name>
        <dbReference type="ChEBI" id="CHEBI:29105"/>
    </ligand>
</feature>
<accession>A0A0N8IBL4</accession>
<dbReference type="EMBL" id="LKBA01000006">
    <property type="protein sequence ID" value="KPN63435.1"/>
    <property type="molecule type" value="Genomic_DNA"/>
</dbReference>
<dbReference type="InterPro" id="IPR005584">
    <property type="entry name" value="DNA_gyrase_inhibitor_YacG"/>
</dbReference>
<dbReference type="AlphaFoldDB" id="A0A0N8IBL4"/>
<keyword evidence="1 3" id="KW-0479">Metal-binding</keyword>
<dbReference type="Gene3D" id="3.30.50.10">
    <property type="entry name" value="Erythroid Transcription Factor GATA-1, subunit A"/>
    <property type="match status" value="1"/>
</dbReference>
<evidence type="ECO:0000256" key="1">
    <source>
        <dbReference type="ARBA" id="ARBA00022723"/>
    </source>
</evidence>
<dbReference type="RefSeq" id="WP_055189778.1">
    <property type="nucleotide sequence ID" value="NZ_CP080772.1"/>
</dbReference>
<dbReference type="SUPFAM" id="SSF57716">
    <property type="entry name" value="Glucocorticoid receptor-like (DNA-binding domain)"/>
    <property type="match status" value="1"/>
</dbReference>
<evidence type="ECO:0000256" key="2">
    <source>
        <dbReference type="ARBA" id="ARBA00022833"/>
    </source>
</evidence>
<feature type="binding site" evidence="3">
    <location>
        <position position="22"/>
    </location>
    <ligand>
        <name>Zn(2+)</name>
        <dbReference type="ChEBI" id="CHEBI:29105"/>
    </ligand>
</feature>
<evidence type="ECO:0000313" key="5">
    <source>
        <dbReference type="EMBL" id="UWP94541.1"/>
    </source>
</evidence>
<keyword evidence="6" id="KW-1185">Reference proteome</keyword>
<dbReference type="Pfam" id="PF03884">
    <property type="entry name" value="YacG"/>
    <property type="match status" value="1"/>
</dbReference>
<keyword evidence="2 3" id="KW-0862">Zinc</keyword>
<reference evidence="4" key="1">
    <citation type="submission" date="2015-09" db="EMBL/GenBank/DDBJ databases">
        <title>Draft genome sequence of Aliiroseovarius crassostreae CV919-312TSm, the causative agent of Roseovarius Oyster Disease (formerly Juvenile Oyster Disease).</title>
        <authorList>
            <person name="Kessner L."/>
            <person name="Spinard E."/>
            <person name="Nelson D."/>
        </authorList>
    </citation>
    <scope>NUCLEOTIDE SEQUENCE [LARGE SCALE GENOMIC DNA]</scope>
    <source>
        <strain evidence="4">CV919-312</strain>
    </source>
</reference>
<evidence type="ECO:0000256" key="3">
    <source>
        <dbReference type="HAMAP-Rule" id="MF_00649"/>
    </source>
</evidence>
<feature type="binding site" evidence="3">
    <location>
        <position position="3"/>
    </location>
    <ligand>
        <name>Zn(2+)</name>
        <dbReference type="ChEBI" id="CHEBI:29105"/>
    </ligand>
</feature>
<proteinExistence type="inferred from homology"/>
<protein>
    <recommendedName>
        <fullName evidence="3">DNA gyrase inhibitor YacG</fullName>
    </recommendedName>
</protein>
<dbReference type="PANTHER" id="PTHR36150:SF1">
    <property type="entry name" value="DNA GYRASE INHIBITOR YACG"/>
    <property type="match status" value="1"/>
</dbReference>
<comment type="similarity">
    <text evidence="3">Belongs to the DNA gyrase inhibitor YacG family.</text>
</comment>
<evidence type="ECO:0000313" key="6">
    <source>
        <dbReference type="Proteomes" id="UP000050471"/>
    </source>
</evidence>
<dbReference type="EMBL" id="CP080776">
    <property type="protein sequence ID" value="UWP94541.1"/>
    <property type="molecule type" value="Genomic_DNA"/>
</dbReference>
<dbReference type="Proteomes" id="UP000050471">
    <property type="component" value="Unassembled WGS sequence"/>
</dbReference>
<organism evidence="4 6">
    <name type="scientific">Aliiroseovarius crassostreae</name>
    <dbReference type="NCBI Taxonomy" id="154981"/>
    <lineage>
        <taxon>Bacteria</taxon>
        <taxon>Pseudomonadati</taxon>
        <taxon>Pseudomonadota</taxon>
        <taxon>Alphaproteobacteria</taxon>
        <taxon>Rhodobacterales</taxon>
        <taxon>Paracoccaceae</taxon>
        <taxon>Aliiroseovarius</taxon>
    </lineage>
</organism>
<comment type="function">
    <text evidence="3">Inhibits all the catalytic activities of DNA gyrase by preventing its interaction with DNA. Acts by binding directly to the C-terminal domain of GyrB, which probably disrupts DNA binding by the gyrase.</text>
</comment>
<dbReference type="HAMAP" id="MF_00649">
    <property type="entry name" value="DNA_gyrase_inhibitor_YacG"/>
    <property type="match status" value="1"/>
</dbReference>
<dbReference type="GO" id="GO:0008657">
    <property type="term" value="F:DNA topoisomerase type II (double strand cut, ATP-hydrolyzing) inhibitor activity"/>
    <property type="evidence" value="ECO:0007669"/>
    <property type="project" value="UniProtKB-UniRule"/>
</dbReference>
<dbReference type="PANTHER" id="PTHR36150">
    <property type="entry name" value="DNA GYRASE INHIBITOR YACG"/>
    <property type="match status" value="1"/>
</dbReference>
<name>A0A0N8IBL4_9RHOB</name>